<feature type="domain" description="Fibronectin type-III" evidence="12">
    <location>
        <begin position="401"/>
        <end position="500"/>
    </location>
</feature>
<dbReference type="CDD" id="cd00063">
    <property type="entry name" value="FN3"/>
    <property type="match status" value="1"/>
</dbReference>
<keyword evidence="14" id="KW-1185">Reference proteome</keyword>
<dbReference type="Gene3D" id="2.60.40.10">
    <property type="entry name" value="Immunoglobulins"/>
    <property type="match status" value="1"/>
</dbReference>
<dbReference type="InterPro" id="IPR001090">
    <property type="entry name" value="Ephrin_rcpt_lig-bd_dom"/>
</dbReference>
<evidence type="ECO:0000256" key="9">
    <source>
        <dbReference type="SAM" id="MobiDB-lite"/>
    </source>
</evidence>
<dbReference type="InterPro" id="IPR003961">
    <property type="entry name" value="FN3_dom"/>
</dbReference>
<feature type="signal peptide" evidence="11">
    <location>
        <begin position="1"/>
        <end position="21"/>
    </location>
</feature>
<feature type="compositionally biased region" description="Basic and acidic residues" evidence="9">
    <location>
        <begin position="1391"/>
        <end position="1400"/>
    </location>
</feature>
<evidence type="ECO:0000256" key="2">
    <source>
        <dbReference type="ARBA" id="ARBA00022692"/>
    </source>
</evidence>
<evidence type="ECO:0000256" key="6">
    <source>
        <dbReference type="ARBA" id="ARBA00022989"/>
    </source>
</evidence>
<evidence type="ECO:0000256" key="4">
    <source>
        <dbReference type="ARBA" id="ARBA00022741"/>
    </source>
</evidence>
<evidence type="ECO:0000313" key="15">
    <source>
        <dbReference type="WBParaSite" id="SRDH1_42980.1"/>
    </source>
</evidence>
<evidence type="ECO:0000256" key="10">
    <source>
        <dbReference type="SAM" id="Phobius"/>
    </source>
</evidence>
<feature type="domain" description="Eph LBD" evidence="13">
    <location>
        <begin position="29"/>
        <end position="250"/>
    </location>
</feature>
<dbReference type="GO" id="GO:0007411">
    <property type="term" value="P:axon guidance"/>
    <property type="evidence" value="ECO:0007669"/>
    <property type="project" value="TreeGrafter"/>
</dbReference>
<dbReference type="PANTHER" id="PTHR46877">
    <property type="entry name" value="EPH RECEPTOR A5"/>
    <property type="match status" value="1"/>
</dbReference>
<keyword evidence="2 10" id="KW-0812">Transmembrane</keyword>
<dbReference type="GO" id="GO:0005005">
    <property type="term" value="F:transmembrane-ephrin receptor activity"/>
    <property type="evidence" value="ECO:0007669"/>
    <property type="project" value="TreeGrafter"/>
</dbReference>
<dbReference type="Pfam" id="PF07714">
    <property type="entry name" value="PK_Tyr_Ser-Thr"/>
    <property type="match status" value="1"/>
</dbReference>
<dbReference type="SMART" id="SM00060">
    <property type="entry name" value="FN3"/>
    <property type="match status" value="1"/>
</dbReference>
<keyword evidence="3" id="KW-0677">Repeat</keyword>
<evidence type="ECO:0008006" key="16">
    <source>
        <dbReference type="Google" id="ProtNLM"/>
    </source>
</evidence>
<dbReference type="InterPro" id="IPR013783">
    <property type="entry name" value="Ig-like_fold"/>
</dbReference>
<feature type="chain" id="PRO_5041677717" description="Receptor protein-tyrosine kinase" evidence="11">
    <location>
        <begin position="22"/>
        <end position="1574"/>
    </location>
</feature>
<dbReference type="PANTHER" id="PTHR46877:SF14">
    <property type="entry name" value="RECEPTOR PROTEIN-TYROSINE KINASE"/>
    <property type="match status" value="1"/>
</dbReference>
<dbReference type="SMART" id="SM01411">
    <property type="entry name" value="Ephrin_rec_like"/>
    <property type="match status" value="1"/>
</dbReference>
<reference evidence="15" key="2">
    <citation type="submission" date="2023-11" db="UniProtKB">
        <authorList>
            <consortium name="WormBaseParasite"/>
        </authorList>
    </citation>
    <scope>IDENTIFICATION</scope>
</reference>
<sequence length="1574" mass="180238">MDTLFIIQIVVFTLLNNLCTNYELNIEPVKTILEDTYVSGWNSWTKNGDKYFGWRYQSLAGTGQIVYGICEKKNSLVHSHIQQTKEIQNQSILSETRLSSSSAAATASSTLSTIDSGNIPAEFWLFSPLYKTDTILNVYLEITYQMKSCLQLGYLHQSIECKEHLDILAYHTDVHLSSMVPKDFTELNILTFQEGESFTNELITSSSLKRVTIQIRPTMKWLQIAFRDNGSCVLIDRLIAYHLSCPATKFRLINLPETEAGHNKEVRQIHVQCIPGSIFVNQYSIYTKLNDHLIHNNKLLNNLNDENNGLAFCMADGKWHLQTNHGCVCDAGYELIEHAETCQACPRGMFKSSPGLQPCSICPLNSIAPHAGFRICHCLSGYFRIAPNLSAEHSCLGPPSAPRNLNAIHINGTSVVLSWDPPIRSGGFHETLYHVQCQGCQIDTVKYQPGNHLNETKVTITGLNPQTRYQFDVYAHNAVSTKTGTMWINVASVMVTTGSAPTYLISDIQTNWLNISTVHIKWEVYQIITSSSSLPTSTMIPSNLTNSFDPIKINKITTNLTINFTYQLCLFDQSNENVHYKNDQTYTIQTDPDHKNHYSYMDHKKTNINLTYTENNINNNNNHSGERSRRQFLYNKAMQQTDLTHGTGLIGYPDAVHYTSQTEVILYNLYSKSGFLIQIRAQSPNSYCPFSSPILLLSPKFNITANTSELYNNHRINKVTNESIYNQLDHIIPISTATLHSMPNQKSTYTSSFINYTIDKLSNRSSSSTSSLTKNFSTITSNPSVITIGLFLSVALTTMISMILLITLIVLCIYRKERRRKLIQKKISQLWPNINQYFTFKLFKPEKNKNKVKSVLLIDNIPVNIIPYHQIRIISQLSENRCGSTYMAKLFNYNLPTPSVMMTSFSRSHDTGTIYSLKNIGPTDNDSKINNIMISNILQNKWNQNFQKSPNDNHPILTLKNNNDHLLVMNDFTELHNNKLITSSHPDINNSHYIYVFIQDLSHLKRLRNRQYDYKNLFSKVPWIQRRQSSSTSIEVHRKIKKFLGLNEKLMKFIKQYTQFDHVNIVKFYGLSIIEISKAYSLCSMITEFCINGSVDMYLKNVLQGNQPITLDNNNHTISFNLSQAIKMLLQILSGLEYLTLNSYTVENFTSKSVFLDGCFNCKLKIQFNSVVCSNKQYPTIDNNKINDGFFQPLLLNNEFTNDCLHSIIKKDTKRLDKYDIHQSFIMNPSYNNNNVQQSFSCMNNDNLYEMYQIIITKVISLNEHTKGIDNEIENLNQSSTSILLTTNCYLSNIYSFSQLIIELIIAQLMLENKHKFIDIIQLFNKNHNGHCYQNMNLLDRNSISTWNLNSSSVDKFSSSSTSYAYPTFIVHNLLQLTESPPPQQQQPQPQHEHLDTSDDKYKDMKHSLISSDNTTECQTLPTMKQPSNHSCHSLTNSPNPNTTLPMVNPHVIHSNNLINDNELLQLLNQLIMNQPIYHLTQNLYLNYLCKFIHYLIPYSRLDELLIQCRYPSISMNGLSFKDIRKQLKLAANMVSFMTCNMNKSIVNNHHIHESLIDLNENSYVLINTWIGRL</sequence>
<evidence type="ECO:0000256" key="8">
    <source>
        <dbReference type="ARBA" id="ARBA00023170"/>
    </source>
</evidence>
<evidence type="ECO:0000256" key="1">
    <source>
        <dbReference type="ARBA" id="ARBA00004167"/>
    </source>
</evidence>
<evidence type="ECO:0000256" key="5">
    <source>
        <dbReference type="ARBA" id="ARBA00022840"/>
    </source>
</evidence>
<dbReference type="Pfam" id="PF01404">
    <property type="entry name" value="Ephrin_lbd"/>
    <property type="match status" value="1"/>
</dbReference>
<dbReference type="InterPro" id="IPR009030">
    <property type="entry name" value="Growth_fac_rcpt_cys_sf"/>
</dbReference>
<dbReference type="SUPFAM" id="SSF49265">
    <property type="entry name" value="Fibronectin type III"/>
    <property type="match status" value="1"/>
</dbReference>
<dbReference type="InterPro" id="IPR001245">
    <property type="entry name" value="Ser-Thr/Tyr_kinase_cat_dom"/>
</dbReference>
<dbReference type="SUPFAM" id="SSF56112">
    <property type="entry name" value="Protein kinase-like (PK-like)"/>
    <property type="match status" value="1"/>
</dbReference>
<evidence type="ECO:0000313" key="14">
    <source>
        <dbReference type="Proteomes" id="UP000050792"/>
    </source>
</evidence>
<dbReference type="InterPro" id="IPR008979">
    <property type="entry name" value="Galactose-bd-like_sf"/>
</dbReference>
<dbReference type="Gene3D" id="2.60.120.260">
    <property type="entry name" value="Galactose-binding domain-like"/>
    <property type="match status" value="1"/>
</dbReference>
<protein>
    <recommendedName>
        <fullName evidence="16">Receptor protein-tyrosine kinase</fullName>
    </recommendedName>
</protein>
<keyword evidence="7 10" id="KW-0472">Membrane</keyword>
<evidence type="ECO:0000256" key="7">
    <source>
        <dbReference type="ARBA" id="ARBA00023136"/>
    </source>
</evidence>
<feature type="transmembrane region" description="Helical" evidence="10">
    <location>
        <begin position="785"/>
        <end position="814"/>
    </location>
</feature>
<dbReference type="GO" id="GO:0005524">
    <property type="term" value="F:ATP binding"/>
    <property type="evidence" value="ECO:0007669"/>
    <property type="project" value="UniProtKB-KW"/>
</dbReference>
<reference evidence="14" key="1">
    <citation type="submission" date="2022-06" db="EMBL/GenBank/DDBJ databases">
        <authorList>
            <person name="Berger JAMES D."/>
            <person name="Berger JAMES D."/>
        </authorList>
    </citation>
    <scope>NUCLEOTIDE SEQUENCE [LARGE SCALE GENOMIC DNA]</scope>
</reference>
<evidence type="ECO:0000256" key="11">
    <source>
        <dbReference type="SAM" id="SignalP"/>
    </source>
</evidence>
<dbReference type="GO" id="GO:0005886">
    <property type="term" value="C:plasma membrane"/>
    <property type="evidence" value="ECO:0007669"/>
    <property type="project" value="TreeGrafter"/>
</dbReference>
<keyword evidence="5" id="KW-0067">ATP-binding</keyword>
<dbReference type="SUPFAM" id="SSF57184">
    <property type="entry name" value="Growth factor receptor domain"/>
    <property type="match status" value="1"/>
</dbReference>
<dbReference type="Pfam" id="PF00041">
    <property type="entry name" value="fn3"/>
    <property type="match status" value="1"/>
</dbReference>
<accession>A0AA85FBK0</accession>
<evidence type="ECO:0000259" key="13">
    <source>
        <dbReference type="PROSITE" id="PS51550"/>
    </source>
</evidence>
<dbReference type="GO" id="GO:0030425">
    <property type="term" value="C:dendrite"/>
    <property type="evidence" value="ECO:0007669"/>
    <property type="project" value="TreeGrafter"/>
</dbReference>
<dbReference type="CDD" id="cd00185">
    <property type="entry name" value="TNFRSF"/>
    <property type="match status" value="1"/>
</dbReference>
<keyword evidence="11" id="KW-0732">Signal</keyword>
<feature type="region of interest" description="Disordered" evidence="9">
    <location>
        <begin position="1379"/>
        <end position="1400"/>
    </location>
</feature>
<dbReference type="SUPFAM" id="SSF49785">
    <property type="entry name" value="Galactose-binding domain-like"/>
    <property type="match status" value="1"/>
</dbReference>
<dbReference type="InterPro" id="IPR011009">
    <property type="entry name" value="Kinase-like_dom_sf"/>
</dbReference>
<dbReference type="WBParaSite" id="SRDH1_42980.1">
    <property type="protein sequence ID" value="SRDH1_42980.1"/>
    <property type="gene ID" value="SRDH1_42980"/>
</dbReference>
<keyword evidence="6 10" id="KW-1133">Transmembrane helix</keyword>
<dbReference type="Gene3D" id="2.10.50.10">
    <property type="entry name" value="Tumor Necrosis Factor Receptor, subunit A, domain 2"/>
    <property type="match status" value="1"/>
</dbReference>
<keyword evidence="8" id="KW-0675">Receptor</keyword>
<evidence type="ECO:0000259" key="12">
    <source>
        <dbReference type="PROSITE" id="PS50853"/>
    </source>
</evidence>
<name>A0AA85FBK0_9TREM</name>
<dbReference type="PROSITE" id="PS50853">
    <property type="entry name" value="FN3"/>
    <property type="match status" value="1"/>
</dbReference>
<dbReference type="Gene3D" id="1.10.510.10">
    <property type="entry name" value="Transferase(Phosphotransferase) domain 1"/>
    <property type="match status" value="1"/>
</dbReference>
<organism evidence="14 15">
    <name type="scientific">Schistosoma rodhaini</name>
    <dbReference type="NCBI Taxonomy" id="6188"/>
    <lineage>
        <taxon>Eukaryota</taxon>
        <taxon>Metazoa</taxon>
        <taxon>Spiralia</taxon>
        <taxon>Lophotrochozoa</taxon>
        <taxon>Platyhelminthes</taxon>
        <taxon>Trematoda</taxon>
        <taxon>Digenea</taxon>
        <taxon>Strigeidida</taxon>
        <taxon>Schistosomatoidea</taxon>
        <taxon>Schistosomatidae</taxon>
        <taxon>Schistosoma</taxon>
    </lineage>
</organism>
<dbReference type="PROSITE" id="PS51550">
    <property type="entry name" value="EPH_LBD"/>
    <property type="match status" value="1"/>
</dbReference>
<dbReference type="Proteomes" id="UP000050792">
    <property type="component" value="Unassembled WGS sequence"/>
</dbReference>
<dbReference type="FunFam" id="2.10.50.10:FF:000001">
    <property type="entry name" value="Ephrin type-A receptor 5"/>
    <property type="match status" value="1"/>
</dbReference>
<comment type="subcellular location">
    <subcellularLocation>
        <location evidence="1">Membrane</location>
        <topology evidence="1">Single-pass membrane protein</topology>
    </subcellularLocation>
</comment>
<dbReference type="InterPro" id="IPR050449">
    <property type="entry name" value="Ephrin_rcpt_TKs"/>
</dbReference>
<dbReference type="InterPro" id="IPR036116">
    <property type="entry name" value="FN3_sf"/>
</dbReference>
<keyword evidence="4" id="KW-0547">Nucleotide-binding</keyword>
<evidence type="ECO:0000256" key="3">
    <source>
        <dbReference type="ARBA" id="ARBA00022737"/>
    </source>
</evidence>
<proteinExistence type="predicted"/>